<dbReference type="GO" id="GO:0004252">
    <property type="term" value="F:serine-type endopeptidase activity"/>
    <property type="evidence" value="ECO:0007669"/>
    <property type="project" value="InterPro"/>
</dbReference>
<evidence type="ECO:0000256" key="3">
    <source>
        <dbReference type="ARBA" id="ARBA00022692"/>
    </source>
</evidence>
<feature type="transmembrane region" description="Helical" evidence="7">
    <location>
        <begin position="110"/>
        <end position="133"/>
    </location>
</feature>
<reference evidence="9" key="1">
    <citation type="submission" date="2020-11" db="EMBL/GenBank/DDBJ databases">
        <authorList>
            <person name="Whiteford S."/>
        </authorList>
    </citation>
    <scope>NUCLEOTIDE SEQUENCE</scope>
</reference>
<feature type="transmembrane region" description="Helical" evidence="7">
    <location>
        <begin position="273"/>
        <end position="293"/>
    </location>
</feature>
<dbReference type="Proteomes" id="UP000653454">
    <property type="component" value="Unassembled WGS sequence"/>
</dbReference>
<evidence type="ECO:0000313" key="10">
    <source>
        <dbReference type="Proteomes" id="UP000653454"/>
    </source>
</evidence>
<dbReference type="Pfam" id="PF01694">
    <property type="entry name" value="Rhomboid"/>
    <property type="match status" value="1"/>
</dbReference>
<dbReference type="InterPro" id="IPR035952">
    <property type="entry name" value="Rhomboid-like_sf"/>
</dbReference>
<keyword evidence="3 7" id="KW-0812">Transmembrane</keyword>
<keyword evidence="10" id="KW-1185">Reference proteome</keyword>
<feature type="transmembrane region" description="Helical" evidence="7">
    <location>
        <begin position="305"/>
        <end position="326"/>
    </location>
</feature>
<evidence type="ECO:0000256" key="4">
    <source>
        <dbReference type="ARBA" id="ARBA00022989"/>
    </source>
</evidence>
<gene>
    <name evidence="9" type="ORF">PLXY2_LOCUS1544</name>
</gene>
<dbReference type="GO" id="GO:0016020">
    <property type="term" value="C:membrane"/>
    <property type="evidence" value="ECO:0007669"/>
    <property type="project" value="UniProtKB-SubCell"/>
</dbReference>
<evidence type="ECO:0000256" key="1">
    <source>
        <dbReference type="ARBA" id="ARBA00004141"/>
    </source>
</evidence>
<feature type="domain" description="Peptidase S54 rhomboid" evidence="8">
    <location>
        <begin position="143"/>
        <end position="293"/>
    </location>
</feature>
<feature type="transmembrane region" description="Helical" evidence="7">
    <location>
        <begin position="235"/>
        <end position="257"/>
    </location>
</feature>
<protein>
    <submittedName>
        <fullName evidence="9">(diamondback moth) hypothetical protein</fullName>
    </submittedName>
</protein>
<feature type="region of interest" description="Disordered" evidence="6">
    <location>
        <begin position="1"/>
        <end position="61"/>
    </location>
</feature>
<comment type="subcellular location">
    <subcellularLocation>
        <location evidence="1">Membrane</location>
        <topology evidence="1">Multi-pass membrane protein</topology>
    </subcellularLocation>
</comment>
<dbReference type="InterPro" id="IPR051739">
    <property type="entry name" value="Rhomboid_IM_Serine_Proteases"/>
</dbReference>
<dbReference type="SUPFAM" id="SSF144091">
    <property type="entry name" value="Rhomboid-like"/>
    <property type="match status" value="1"/>
</dbReference>
<dbReference type="InterPro" id="IPR022764">
    <property type="entry name" value="Peptidase_S54_rhomboid_dom"/>
</dbReference>
<organism evidence="9 10">
    <name type="scientific">Plutella xylostella</name>
    <name type="common">Diamondback moth</name>
    <name type="synonym">Plutella maculipennis</name>
    <dbReference type="NCBI Taxonomy" id="51655"/>
    <lineage>
        <taxon>Eukaryota</taxon>
        <taxon>Metazoa</taxon>
        <taxon>Ecdysozoa</taxon>
        <taxon>Arthropoda</taxon>
        <taxon>Hexapoda</taxon>
        <taxon>Insecta</taxon>
        <taxon>Pterygota</taxon>
        <taxon>Neoptera</taxon>
        <taxon>Endopterygota</taxon>
        <taxon>Lepidoptera</taxon>
        <taxon>Glossata</taxon>
        <taxon>Ditrysia</taxon>
        <taxon>Yponomeutoidea</taxon>
        <taxon>Plutellidae</taxon>
        <taxon>Plutella</taxon>
    </lineage>
</organism>
<feature type="transmembrane region" description="Helical" evidence="7">
    <location>
        <begin position="208"/>
        <end position="228"/>
    </location>
</feature>
<comment type="caution">
    <text evidence="9">The sequence shown here is derived from an EMBL/GenBank/DDBJ whole genome shotgun (WGS) entry which is preliminary data.</text>
</comment>
<dbReference type="EMBL" id="CAJHNJ030000004">
    <property type="protein sequence ID" value="CAG9095293.1"/>
    <property type="molecule type" value="Genomic_DNA"/>
</dbReference>
<keyword evidence="5 7" id="KW-0472">Membrane</keyword>
<evidence type="ECO:0000256" key="6">
    <source>
        <dbReference type="SAM" id="MobiDB-lite"/>
    </source>
</evidence>
<feature type="compositionally biased region" description="Basic and acidic residues" evidence="6">
    <location>
        <begin position="1"/>
        <end position="13"/>
    </location>
</feature>
<proteinExistence type="inferred from homology"/>
<feature type="transmembrane region" description="Helical" evidence="7">
    <location>
        <begin position="153"/>
        <end position="173"/>
    </location>
</feature>
<keyword evidence="4 7" id="KW-1133">Transmembrane helix</keyword>
<evidence type="ECO:0000259" key="8">
    <source>
        <dbReference type="Pfam" id="PF01694"/>
    </source>
</evidence>
<feature type="transmembrane region" description="Helical" evidence="7">
    <location>
        <begin position="185"/>
        <end position="202"/>
    </location>
</feature>
<sequence length="333" mass="35666">MAPHEQCAERGLREGQGSRVQGPPAPPPARAWAETERLRPGDEQRPLLPAPTPSPSAPGKLQAGLTLGVAGIARKNRKCPQIHLGKDKPKVKTKFQKRKDRIIEILRPPYFILSMIVLIVCIHLVGAGGLGAALEWSPRAWLRQPWRLLTYGLLHASPAHLALNALVALVVGWRLEREQRWWRLGALWAGGVAGGALGAGALQPTVHMVGASAGVYALLTAHLPNVCLRFGHIPLWWFRPLSVVVLSASEGLCSLWARDLEGVSWSGGAGDRVAWSAHALGALVGVPLGFLVFTGENSGKPALVACRVVSAALLLGGAAAAAYYSLYQPDYRK</sequence>
<dbReference type="AlphaFoldDB" id="A0A8S4DAU0"/>
<dbReference type="PANTHER" id="PTHR45840:SF10">
    <property type="entry name" value="RHOMBOID PROTEASE"/>
    <property type="match status" value="1"/>
</dbReference>
<dbReference type="Gene3D" id="1.20.1540.10">
    <property type="entry name" value="Rhomboid-like"/>
    <property type="match status" value="1"/>
</dbReference>
<evidence type="ECO:0000313" key="9">
    <source>
        <dbReference type="EMBL" id="CAG9095293.1"/>
    </source>
</evidence>
<accession>A0A8S4DAU0</accession>
<evidence type="ECO:0000256" key="5">
    <source>
        <dbReference type="ARBA" id="ARBA00023136"/>
    </source>
</evidence>
<dbReference type="PANTHER" id="PTHR45840">
    <property type="entry name" value="RHOMBOID-RELATED PROTEIN"/>
    <property type="match status" value="1"/>
</dbReference>
<name>A0A8S4DAU0_PLUXY</name>
<evidence type="ECO:0000256" key="2">
    <source>
        <dbReference type="ARBA" id="ARBA00009045"/>
    </source>
</evidence>
<feature type="compositionally biased region" description="Basic and acidic residues" evidence="6">
    <location>
        <begin position="33"/>
        <end position="45"/>
    </location>
</feature>
<comment type="similarity">
    <text evidence="2">Belongs to the peptidase S54 family.</text>
</comment>
<evidence type="ECO:0000256" key="7">
    <source>
        <dbReference type="SAM" id="Phobius"/>
    </source>
</evidence>